<dbReference type="Proteomes" id="UP000886721">
    <property type="component" value="Unassembled WGS sequence"/>
</dbReference>
<keyword evidence="1" id="KW-0175">Coiled coil</keyword>
<reference evidence="2" key="1">
    <citation type="journal article" date="2021" name="PeerJ">
        <title>Extensive microbial diversity within the chicken gut microbiome revealed by metagenomics and culture.</title>
        <authorList>
            <person name="Gilroy R."/>
            <person name="Ravi A."/>
            <person name="Getino M."/>
            <person name="Pursley I."/>
            <person name="Horton D.L."/>
            <person name="Alikhan N.F."/>
            <person name="Baker D."/>
            <person name="Gharbi K."/>
            <person name="Hall N."/>
            <person name="Watson M."/>
            <person name="Adriaenssens E.M."/>
            <person name="Foster-Nyarko E."/>
            <person name="Jarju S."/>
            <person name="Secka A."/>
            <person name="Antonio M."/>
            <person name="Oren A."/>
            <person name="Chaudhuri R.R."/>
            <person name="La Ragione R."/>
            <person name="Hildebrand F."/>
            <person name="Pallen M.J."/>
        </authorList>
    </citation>
    <scope>NUCLEOTIDE SEQUENCE</scope>
    <source>
        <strain evidence="2">CHK191-13928</strain>
    </source>
</reference>
<accession>A0A9D1WW51</accession>
<protein>
    <submittedName>
        <fullName evidence="2">Uncharacterized protein</fullName>
    </submittedName>
</protein>
<proteinExistence type="predicted"/>
<organism evidence="2 3">
    <name type="scientific">Candidatus Anaerostipes excrementavium</name>
    <dbReference type="NCBI Taxonomy" id="2838463"/>
    <lineage>
        <taxon>Bacteria</taxon>
        <taxon>Bacillati</taxon>
        <taxon>Bacillota</taxon>
        <taxon>Clostridia</taxon>
        <taxon>Lachnospirales</taxon>
        <taxon>Lachnospiraceae</taxon>
        <taxon>Anaerostipes</taxon>
    </lineage>
</organism>
<dbReference type="AlphaFoldDB" id="A0A9D1WW51"/>
<evidence type="ECO:0000313" key="3">
    <source>
        <dbReference type="Proteomes" id="UP000886721"/>
    </source>
</evidence>
<sequence length="1098" mass="123399">MSDQLMIPMIVLARHFRTPLQVPAMNPNYKTALKSYLGKDATPGAFNKNILLKKGVHLHFVLPSALKNGYETEDRNGRKHLEYPAVPDRFIVTRMYWKNGEIDTACSIVESNFYSLDGSYSDSITIPKFDDLRQRHRFRYMGRTYPASSPVPEPVGEWGYFDKITAVGGGDPMFSAYYPSCSSVFGFYDDLEGVPSDAVLTYFVLGYYSNSANDILNGVKTIDDMKIVLEKYHLSVSDEKMTACNTSVLFGEIGGIDLAKEEPLPAGEIDVGIGKTSAEALSAIISERFYGPDSSKERFLTSIQYDTADEAAQPDGNFKIDDDIHYRGFSRMDPMEDRFSLKLPKDLKTDSRTEMKKQYLELDVLEREAGKLRRTLEYKKKSLYYLWEIYEGAARNQQGEIKKYMTSLMEEIAALRQQISKAVTAREEKRNTLGKLLADQNGELQTASSEPFYLPKDPALMLCGKGMERTYAFGEEGRFEKDQTLFCLTSYLTADISEEKILEYFGDISGIENVWKNYREYLVTAVLLDEKNIKPQLKPIPVIKEKFSPVMYNGDPMEEVTLLLQWETAFYPDYEDSEPKESRFVYGNTDYVYDGTRPEQEIRCSGATVLTPHGVYNLQDKLEKYLKYHSDLPDAAQTAGKIKDLAAVSQNLGGFHISLTGLEHAFQYPIDIDPQDDDAKAIAECLDPTILSFQEPSIDRLAVRNNMPIFPLREGFFGISKLALVSSFGKQRRILDDELAFKGKRYISENLQPKDKDLCFLPLALTSSARLSADFATVEDCRVRSSPLPGETPVIGIFLPDMLNRNLNVFSNSGVNLGVIRTVYRYSGGQKRAVGRFVPSPNVPDETDPRIKSFISAVTQDDTAFAEVMSMIDQKLNKTLPLSENHFIFGRALVLAEVSMELEFFGAPEWSKKDDEVGKFHDAGLAKQQFAVWFGDMNRETDGVCCGFYDGFSGGFPMFGAEQEGAGYLNKEPFTISSADGIKNVTLLFDPALKVTINTGFLPVKQIELMGEHADFSKYQLLSSEFHTMISEADRAILPPFAGDADFVRYYPKLKNGQVAYECMNVEDSSVSIGEIGETLITDGVLIERGEADGRNKR</sequence>
<evidence type="ECO:0000256" key="1">
    <source>
        <dbReference type="SAM" id="Coils"/>
    </source>
</evidence>
<gene>
    <name evidence="2" type="ORF">H9735_07430</name>
</gene>
<name>A0A9D1WW51_9FIRM</name>
<reference evidence="2" key="2">
    <citation type="submission" date="2021-04" db="EMBL/GenBank/DDBJ databases">
        <authorList>
            <person name="Gilroy R."/>
        </authorList>
    </citation>
    <scope>NUCLEOTIDE SEQUENCE</scope>
    <source>
        <strain evidence="2">CHK191-13928</strain>
    </source>
</reference>
<feature type="coiled-coil region" evidence="1">
    <location>
        <begin position="405"/>
        <end position="432"/>
    </location>
</feature>
<evidence type="ECO:0000313" key="2">
    <source>
        <dbReference type="EMBL" id="HIX67936.1"/>
    </source>
</evidence>
<comment type="caution">
    <text evidence="2">The sequence shown here is derived from an EMBL/GenBank/DDBJ whole genome shotgun (WGS) entry which is preliminary data.</text>
</comment>
<dbReference type="EMBL" id="DXEM01000025">
    <property type="protein sequence ID" value="HIX67936.1"/>
    <property type="molecule type" value="Genomic_DNA"/>
</dbReference>